<dbReference type="AlphaFoldDB" id="A0A0A9E752"/>
<dbReference type="EMBL" id="GBRH01204195">
    <property type="protein sequence ID" value="JAD93700.1"/>
    <property type="molecule type" value="Transcribed_RNA"/>
</dbReference>
<reference evidence="1" key="2">
    <citation type="journal article" date="2015" name="Data Brief">
        <title>Shoot transcriptome of the giant reed, Arundo donax.</title>
        <authorList>
            <person name="Barrero R.A."/>
            <person name="Guerrero F.D."/>
            <person name="Moolhuijzen P."/>
            <person name="Goolsby J.A."/>
            <person name="Tidwell J."/>
            <person name="Bellgard S.E."/>
            <person name="Bellgard M.I."/>
        </authorList>
    </citation>
    <scope>NUCLEOTIDE SEQUENCE</scope>
    <source>
        <tissue evidence="1">Shoot tissue taken approximately 20 cm above the soil surface</tissue>
    </source>
</reference>
<protein>
    <submittedName>
        <fullName evidence="1">Lox11</fullName>
    </submittedName>
</protein>
<accession>A0A0A9E752</accession>
<reference evidence="1" key="1">
    <citation type="submission" date="2014-09" db="EMBL/GenBank/DDBJ databases">
        <authorList>
            <person name="Magalhaes I.L.F."/>
            <person name="Oliveira U."/>
            <person name="Santos F.R."/>
            <person name="Vidigal T.H.D.A."/>
            <person name="Brescovit A.D."/>
            <person name="Santos A.J."/>
        </authorList>
    </citation>
    <scope>NUCLEOTIDE SEQUENCE</scope>
    <source>
        <tissue evidence="1">Shoot tissue taken approximately 20 cm above the soil surface</tissue>
    </source>
</reference>
<proteinExistence type="predicted"/>
<organism evidence="1">
    <name type="scientific">Arundo donax</name>
    <name type="common">Giant reed</name>
    <name type="synonym">Donax arundinaceus</name>
    <dbReference type="NCBI Taxonomy" id="35708"/>
    <lineage>
        <taxon>Eukaryota</taxon>
        <taxon>Viridiplantae</taxon>
        <taxon>Streptophyta</taxon>
        <taxon>Embryophyta</taxon>
        <taxon>Tracheophyta</taxon>
        <taxon>Spermatophyta</taxon>
        <taxon>Magnoliopsida</taxon>
        <taxon>Liliopsida</taxon>
        <taxon>Poales</taxon>
        <taxon>Poaceae</taxon>
        <taxon>PACMAD clade</taxon>
        <taxon>Arundinoideae</taxon>
        <taxon>Arundineae</taxon>
        <taxon>Arundo</taxon>
    </lineage>
</organism>
<name>A0A0A9E752_ARUDO</name>
<evidence type="ECO:0000313" key="1">
    <source>
        <dbReference type="EMBL" id="JAD93700.1"/>
    </source>
</evidence>
<sequence>MAGKCGNRSSFLMSIGRSAGSTMCNPERSVVTPKVSCFTSENCSSRGT</sequence>